<dbReference type="Gene3D" id="3.90.550.10">
    <property type="entry name" value="Spore Coat Polysaccharide Biosynthesis Protein SpsA, Chain A"/>
    <property type="match status" value="1"/>
</dbReference>
<name>A0AAE3WLF8_BACPU</name>
<accession>A0AAE3WLF8</accession>
<dbReference type="AlphaFoldDB" id="A0AAE3WLF8"/>
<evidence type="ECO:0000313" key="2">
    <source>
        <dbReference type="EMBL" id="MDR4251127.1"/>
    </source>
</evidence>
<organism evidence="2 3">
    <name type="scientific">Bacillus pumilus</name>
    <name type="common">Bacillus mesentericus</name>
    <dbReference type="NCBI Taxonomy" id="1408"/>
    <lineage>
        <taxon>Bacteria</taxon>
        <taxon>Bacillati</taxon>
        <taxon>Bacillota</taxon>
        <taxon>Bacilli</taxon>
        <taxon>Bacillales</taxon>
        <taxon>Bacillaceae</taxon>
        <taxon>Bacillus</taxon>
    </lineage>
</organism>
<dbReference type="SUPFAM" id="SSF53448">
    <property type="entry name" value="Nucleotide-diphospho-sugar transferases"/>
    <property type="match status" value="1"/>
</dbReference>
<dbReference type="Pfam" id="PF13712">
    <property type="entry name" value="Glyco_tranf_2_5"/>
    <property type="match status" value="1"/>
</dbReference>
<feature type="domain" description="Streptomycin biosynthesis protein StrF" evidence="1">
    <location>
        <begin position="8"/>
        <end position="222"/>
    </location>
</feature>
<gene>
    <name evidence="2" type="ORF">FO508_12340</name>
</gene>
<dbReference type="RefSeq" id="WP_309416029.1">
    <property type="nucleotide sequence ID" value="NZ_CP187658.1"/>
</dbReference>
<dbReference type="InterPro" id="IPR059123">
    <property type="entry name" value="StrF_dom"/>
</dbReference>
<dbReference type="EMBL" id="VKQA01000003">
    <property type="protein sequence ID" value="MDR4251127.1"/>
    <property type="molecule type" value="Genomic_DNA"/>
</dbReference>
<dbReference type="InterPro" id="IPR029044">
    <property type="entry name" value="Nucleotide-diphossugar_trans"/>
</dbReference>
<protein>
    <submittedName>
        <fullName evidence="2">Streptomycin biosynthesis protein StrF</fullName>
    </submittedName>
</protein>
<comment type="caution">
    <text evidence="2">The sequence shown here is derived from an EMBL/GenBank/DDBJ whole genome shotgun (WGS) entry which is preliminary data.</text>
</comment>
<sequence>MSNPTVLFVLCVNDESMFQACFRQLASLPAPHGYHVEVLPIRHASSMTSAYNEAITHPAQFKIYLHQDTLIVKQHMLLELIPLFLQHPSLGMVGVIGAESVPDNGIWWESSHCRGKVIEYRHDTYQLLSFERGRQQQAETQDYINASAIDGLFMATQYDVKWREDLFDGFHFYDVSQSFEFVQQGYEVGIARQEEPWCIHKCGDHFDAETYEKARQTFLANYR</sequence>
<dbReference type="Proteomes" id="UP001182042">
    <property type="component" value="Unassembled WGS sequence"/>
</dbReference>
<evidence type="ECO:0000313" key="3">
    <source>
        <dbReference type="Proteomes" id="UP001182042"/>
    </source>
</evidence>
<reference evidence="2" key="1">
    <citation type="submission" date="2019-07" db="EMBL/GenBank/DDBJ databases">
        <title>Phylogenomic Reclassification of ATCC Bacillus Strains and Various Taxa within the Genus Bacillus.</title>
        <authorList>
            <person name="Riojas M.A."/>
            <person name="Frank A.M."/>
            <person name="Fenn S.L."/>
            <person name="King S."/>
            <person name="Brower S."/>
            <person name="Hazbon M.H."/>
        </authorList>
    </citation>
    <scope>NUCLEOTIDE SEQUENCE</scope>
    <source>
        <strain evidence="2">ATCC 27142</strain>
    </source>
</reference>
<proteinExistence type="predicted"/>
<evidence type="ECO:0000259" key="1">
    <source>
        <dbReference type="Pfam" id="PF13712"/>
    </source>
</evidence>